<dbReference type="KEGG" id="nsh:GXM_00917"/>
<reference evidence="1 2" key="1">
    <citation type="submission" date="2019-10" db="EMBL/GenBank/DDBJ databases">
        <title>Genomic and transcriptomic insights into the perfect genentic adaptation of a filamentous nitrogen-fixing cyanobacterium to rice fields.</title>
        <authorList>
            <person name="Chen Z."/>
        </authorList>
    </citation>
    <scope>NUCLEOTIDE SEQUENCE [LARGE SCALE GENOMIC DNA]</scope>
    <source>
        <strain evidence="1">CCNUC1</strain>
    </source>
</reference>
<dbReference type="AlphaFoldDB" id="A0A5P8VSY8"/>
<evidence type="ECO:0000313" key="2">
    <source>
        <dbReference type="Proteomes" id="UP000326678"/>
    </source>
</evidence>
<evidence type="ECO:0000313" key="1">
    <source>
        <dbReference type="EMBL" id="QFS43444.1"/>
    </source>
</evidence>
<proteinExistence type="predicted"/>
<accession>A0A5P8VSY8</accession>
<protein>
    <submittedName>
        <fullName evidence="1">Uncharacterized protein</fullName>
    </submittedName>
</protein>
<name>A0A5P8VSY8_9NOSO</name>
<keyword evidence="2" id="KW-1185">Reference proteome</keyword>
<dbReference type="Proteomes" id="UP000326678">
    <property type="component" value="Chromosome Gxm1"/>
</dbReference>
<dbReference type="EMBL" id="CP045226">
    <property type="protein sequence ID" value="QFS43444.1"/>
    <property type="molecule type" value="Genomic_DNA"/>
</dbReference>
<gene>
    <name evidence="1" type="ORF">GXM_00917</name>
</gene>
<organism evidence="1 2">
    <name type="scientific">Nostoc sphaeroides CCNUC1</name>
    <dbReference type="NCBI Taxonomy" id="2653204"/>
    <lineage>
        <taxon>Bacteria</taxon>
        <taxon>Bacillati</taxon>
        <taxon>Cyanobacteriota</taxon>
        <taxon>Cyanophyceae</taxon>
        <taxon>Nostocales</taxon>
        <taxon>Nostocaceae</taxon>
        <taxon>Nostoc</taxon>
    </lineage>
</organism>
<sequence length="48" mass="5357">MALCKIVGWVKQSATQHFQGFVGFRSSTQPTSAKSILIYLILVRFNAL</sequence>